<dbReference type="InterPro" id="IPR043472">
    <property type="entry name" value="Macro_dom-like"/>
</dbReference>
<protein>
    <submittedName>
        <fullName evidence="2">Macro domain-containing protein</fullName>
    </submittedName>
</protein>
<feature type="domain" description="Macro" evidence="1">
    <location>
        <begin position="1"/>
        <end position="205"/>
    </location>
</feature>
<gene>
    <name evidence="2" type="ORF">OIT47_003200</name>
</gene>
<dbReference type="RefSeq" id="WP_199404011.1">
    <property type="nucleotide sequence ID" value="NZ_JAOZFC020000001.1"/>
</dbReference>
<evidence type="ECO:0000259" key="1">
    <source>
        <dbReference type="PROSITE" id="PS51154"/>
    </source>
</evidence>
<proteinExistence type="predicted"/>
<dbReference type="SUPFAM" id="SSF52949">
    <property type="entry name" value="Macro domain-like"/>
    <property type="match status" value="1"/>
</dbReference>
<comment type="caution">
    <text evidence="2">The sequence shown here is derived from an EMBL/GenBank/DDBJ whole genome shotgun (WGS) entry which is preliminary data.</text>
</comment>
<dbReference type="PROSITE" id="PS51154">
    <property type="entry name" value="MACRO"/>
    <property type="match status" value="1"/>
</dbReference>
<reference evidence="2" key="1">
    <citation type="submission" date="2023-03" db="EMBL/GenBank/DDBJ databases">
        <title>Comparative genomics of Weissella fermenti BK2, and weissella type species.</title>
        <authorList>
            <person name="Lee J.K."/>
            <person name="Baek J.H."/>
            <person name="Kim J.M."/>
            <person name="Choi D.G."/>
            <person name="Jeon C.O."/>
        </authorList>
    </citation>
    <scope>NUCLEOTIDE SEQUENCE</scope>
    <source>
        <strain evidence="2">BK2</strain>
    </source>
</reference>
<dbReference type="EMBL" id="JAOZFC020000001">
    <property type="protein sequence ID" value="MDF9299317.1"/>
    <property type="molecule type" value="Genomic_DNA"/>
</dbReference>
<dbReference type="Gene3D" id="3.40.220.10">
    <property type="entry name" value="Leucine Aminopeptidase, subunit E, domain 1"/>
    <property type="match status" value="1"/>
</dbReference>
<accession>A0ABT6D1F4</accession>
<evidence type="ECO:0000313" key="2">
    <source>
        <dbReference type="EMBL" id="MDF9299317.1"/>
    </source>
</evidence>
<organism evidence="2 3">
    <name type="scientific">Weissella fermenti</name>
    <dbReference type="NCBI Taxonomy" id="2987699"/>
    <lineage>
        <taxon>Bacteria</taxon>
        <taxon>Bacillati</taxon>
        <taxon>Bacillota</taxon>
        <taxon>Bacilli</taxon>
        <taxon>Lactobacillales</taxon>
        <taxon>Lactobacillaceae</taxon>
        <taxon>Weissella</taxon>
    </lineage>
</organism>
<sequence>MTYTVKVRAILGDISKLNQHYDVIVNAANKYLIPGGGVDGALNRVAGPELKRAMADAKENKDIETGSAVATLAYNLDADYVIHAVGPRFNDNRPEESEYFLKKAYEGIAREVEQIRKQNYHENKIQVAVPVLSAGIYRYPLTLALKHGVEALINSSNYDMGGSDLAVLYDFVIFDDGRNPEQASLNLDIANDIIRKVIAEHGAKK</sequence>
<keyword evidence="3" id="KW-1185">Reference proteome</keyword>
<dbReference type="InterPro" id="IPR002589">
    <property type="entry name" value="Macro_dom"/>
</dbReference>
<dbReference type="Proteomes" id="UP001146336">
    <property type="component" value="Unassembled WGS sequence"/>
</dbReference>
<dbReference type="Pfam" id="PF01661">
    <property type="entry name" value="Macro"/>
    <property type="match status" value="1"/>
</dbReference>
<dbReference type="SMART" id="SM00506">
    <property type="entry name" value="A1pp"/>
    <property type="match status" value="1"/>
</dbReference>
<name>A0ABT6D1F4_9LACO</name>
<evidence type="ECO:0000313" key="3">
    <source>
        <dbReference type="Proteomes" id="UP001146336"/>
    </source>
</evidence>
<dbReference type="PANTHER" id="PTHR11106:SF27">
    <property type="entry name" value="MACRO DOMAIN-CONTAINING PROTEIN"/>
    <property type="match status" value="1"/>
</dbReference>
<dbReference type="PANTHER" id="PTHR11106">
    <property type="entry name" value="GANGLIOSIDE INDUCED DIFFERENTIATION ASSOCIATED PROTEIN 2-RELATED"/>
    <property type="match status" value="1"/>
</dbReference>